<evidence type="ECO:0000313" key="3">
    <source>
        <dbReference type="Proteomes" id="UP000738359"/>
    </source>
</evidence>
<feature type="region of interest" description="Disordered" evidence="1">
    <location>
        <begin position="1"/>
        <end position="303"/>
    </location>
</feature>
<feature type="compositionally biased region" description="Basic and acidic residues" evidence="1">
    <location>
        <begin position="196"/>
        <end position="214"/>
    </location>
</feature>
<dbReference type="EMBL" id="JAAAHY010002423">
    <property type="protein sequence ID" value="KAF9944489.1"/>
    <property type="molecule type" value="Genomic_DNA"/>
</dbReference>
<evidence type="ECO:0000256" key="1">
    <source>
        <dbReference type="SAM" id="MobiDB-lite"/>
    </source>
</evidence>
<gene>
    <name evidence="2" type="ORF">BGZ70_004595</name>
</gene>
<dbReference type="AlphaFoldDB" id="A0A9P6LV24"/>
<feature type="compositionally biased region" description="Polar residues" evidence="1">
    <location>
        <begin position="174"/>
        <end position="186"/>
    </location>
</feature>
<comment type="caution">
    <text evidence="2">The sequence shown here is derived from an EMBL/GenBank/DDBJ whole genome shotgun (WGS) entry which is preliminary data.</text>
</comment>
<feature type="compositionally biased region" description="Polar residues" evidence="1">
    <location>
        <begin position="118"/>
        <end position="144"/>
    </location>
</feature>
<feature type="compositionally biased region" description="Low complexity" evidence="1">
    <location>
        <begin position="150"/>
        <end position="160"/>
    </location>
</feature>
<dbReference type="OrthoDB" id="2407093at2759"/>
<accession>A0A9P6LV24</accession>
<feature type="compositionally biased region" description="Basic and acidic residues" evidence="1">
    <location>
        <begin position="103"/>
        <end position="115"/>
    </location>
</feature>
<feature type="compositionally biased region" description="Basic and acidic residues" evidence="1">
    <location>
        <begin position="49"/>
        <end position="61"/>
    </location>
</feature>
<reference evidence="2" key="1">
    <citation type="journal article" date="2020" name="Fungal Divers.">
        <title>Resolving the Mortierellaceae phylogeny through synthesis of multi-gene phylogenetics and phylogenomics.</title>
        <authorList>
            <person name="Vandepol N."/>
            <person name="Liber J."/>
            <person name="Desiro A."/>
            <person name="Na H."/>
            <person name="Kennedy M."/>
            <person name="Barry K."/>
            <person name="Grigoriev I.V."/>
            <person name="Miller A.N."/>
            <person name="O'Donnell K."/>
            <person name="Stajich J.E."/>
            <person name="Bonito G."/>
        </authorList>
    </citation>
    <scope>NUCLEOTIDE SEQUENCE</scope>
    <source>
        <strain evidence="2">CK1249</strain>
    </source>
</reference>
<feature type="non-terminal residue" evidence="2">
    <location>
        <position position="303"/>
    </location>
</feature>
<name>A0A9P6LV24_MORAP</name>
<feature type="compositionally biased region" description="Low complexity" evidence="1">
    <location>
        <begin position="277"/>
        <end position="293"/>
    </location>
</feature>
<feature type="compositionally biased region" description="Low complexity" evidence="1">
    <location>
        <begin position="66"/>
        <end position="82"/>
    </location>
</feature>
<dbReference type="Proteomes" id="UP000738359">
    <property type="component" value="Unassembled WGS sequence"/>
</dbReference>
<proteinExistence type="predicted"/>
<sequence length="303" mass="33404">MVPAAYAFAQHSSGVQHYPQVQRGHPSPGPDHSPSRKSSVYKVQVPNDYDDRQPLHRHESAYDSPAGSQQHSSTAGASSSGSPDSVHAVPWPDPSQSYLNAPVEKRAYARGRKADASSVHSRPTYSAPSSQPTSPIAPSFSSEPENALNKQTMTPATTTPRTRKKRVPAPDYSRSATEPNLRSPTTPREAAWRQGAGDHDDSATYKVEVKEPKVSRQQQNHPRPHDRMKRQQSAPGLSEFPMPPKPTASPRTPRNHAASQQQQQQPSSQPDWHGRQVELQYQQQQQHEQQRQQSAADGHGVQG</sequence>
<feature type="compositionally biased region" description="Low complexity" evidence="1">
    <location>
        <begin position="259"/>
        <end position="270"/>
    </location>
</feature>
<protein>
    <submittedName>
        <fullName evidence="2">Uncharacterized protein</fullName>
    </submittedName>
</protein>
<keyword evidence="3" id="KW-1185">Reference proteome</keyword>
<organism evidence="2 3">
    <name type="scientific">Mortierella alpina</name>
    <name type="common">Oleaginous fungus</name>
    <name type="synonym">Mortierella renispora</name>
    <dbReference type="NCBI Taxonomy" id="64518"/>
    <lineage>
        <taxon>Eukaryota</taxon>
        <taxon>Fungi</taxon>
        <taxon>Fungi incertae sedis</taxon>
        <taxon>Mucoromycota</taxon>
        <taxon>Mortierellomycotina</taxon>
        <taxon>Mortierellomycetes</taxon>
        <taxon>Mortierellales</taxon>
        <taxon>Mortierellaceae</taxon>
        <taxon>Mortierella</taxon>
    </lineage>
</organism>
<evidence type="ECO:0000313" key="2">
    <source>
        <dbReference type="EMBL" id="KAF9944489.1"/>
    </source>
</evidence>